<sequence>MGLTSMFPLQILVSWMSHFFPLIQNLLLVFLRLFLLVALMRSLSLRPRAGAPREILPLPPVILNPQILFSSS</sequence>
<accession>A0AAV5L756</accession>
<feature type="transmembrane region" description="Helical" evidence="1">
    <location>
        <begin position="20"/>
        <end position="39"/>
    </location>
</feature>
<proteinExistence type="predicted"/>
<evidence type="ECO:0000256" key="1">
    <source>
        <dbReference type="SAM" id="Phobius"/>
    </source>
</evidence>
<keyword evidence="1" id="KW-1133">Transmembrane helix</keyword>
<dbReference type="Proteomes" id="UP001054252">
    <property type="component" value="Unassembled WGS sequence"/>
</dbReference>
<protein>
    <submittedName>
        <fullName evidence="2">Uncharacterized protein</fullName>
    </submittedName>
</protein>
<comment type="caution">
    <text evidence="2">The sequence shown here is derived from an EMBL/GenBank/DDBJ whole genome shotgun (WGS) entry which is preliminary data.</text>
</comment>
<organism evidence="2 3">
    <name type="scientific">Rubroshorea leprosula</name>
    <dbReference type="NCBI Taxonomy" id="152421"/>
    <lineage>
        <taxon>Eukaryota</taxon>
        <taxon>Viridiplantae</taxon>
        <taxon>Streptophyta</taxon>
        <taxon>Embryophyta</taxon>
        <taxon>Tracheophyta</taxon>
        <taxon>Spermatophyta</taxon>
        <taxon>Magnoliopsida</taxon>
        <taxon>eudicotyledons</taxon>
        <taxon>Gunneridae</taxon>
        <taxon>Pentapetalae</taxon>
        <taxon>rosids</taxon>
        <taxon>malvids</taxon>
        <taxon>Malvales</taxon>
        <taxon>Dipterocarpaceae</taxon>
        <taxon>Rubroshorea</taxon>
    </lineage>
</organism>
<reference evidence="2 3" key="1">
    <citation type="journal article" date="2021" name="Commun. Biol.">
        <title>The genome of Shorea leprosula (Dipterocarpaceae) highlights the ecological relevance of drought in aseasonal tropical rainforests.</title>
        <authorList>
            <person name="Ng K.K.S."/>
            <person name="Kobayashi M.J."/>
            <person name="Fawcett J.A."/>
            <person name="Hatakeyama M."/>
            <person name="Paape T."/>
            <person name="Ng C.H."/>
            <person name="Ang C.C."/>
            <person name="Tnah L.H."/>
            <person name="Lee C.T."/>
            <person name="Nishiyama T."/>
            <person name="Sese J."/>
            <person name="O'Brien M.J."/>
            <person name="Copetti D."/>
            <person name="Mohd Noor M.I."/>
            <person name="Ong R.C."/>
            <person name="Putra M."/>
            <person name="Sireger I.Z."/>
            <person name="Indrioko S."/>
            <person name="Kosugi Y."/>
            <person name="Izuno A."/>
            <person name="Isagi Y."/>
            <person name="Lee S.L."/>
            <person name="Shimizu K.K."/>
        </authorList>
    </citation>
    <scope>NUCLEOTIDE SEQUENCE [LARGE SCALE GENOMIC DNA]</scope>
    <source>
        <strain evidence="2">214</strain>
    </source>
</reference>
<keyword evidence="3" id="KW-1185">Reference proteome</keyword>
<evidence type="ECO:0000313" key="2">
    <source>
        <dbReference type="EMBL" id="GKV32895.1"/>
    </source>
</evidence>
<dbReference type="EMBL" id="BPVZ01000098">
    <property type="protein sequence ID" value="GKV32895.1"/>
    <property type="molecule type" value="Genomic_DNA"/>
</dbReference>
<name>A0AAV5L756_9ROSI</name>
<dbReference type="AlphaFoldDB" id="A0AAV5L756"/>
<evidence type="ECO:0000313" key="3">
    <source>
        <dbReference type="Proteomes" id="UP001054252"/>
    </source>
</evidence>
<keyword evidence="1" id="KW-0812">Transmembrane</keyword>
<gene>
    <name evidence="2" type="ORF">SLEP1_g41461</name>
</gene>
<keyword evidence="1" id="KW-0472">Membrane</keyword>